<dbReference type="PANTHER" id="PTHR21180">
    <property type="entry name" value="ENDONUCLEASE/EXONUCLEASE/PHOSPHATASE FAMILY DOMAIN-CONTAINING PROTEIN 1"/>
    <property type="match status" value="1"/>
</dbReference>
<gene>
    <name evidence="2" type="ORF">SAMN03080594_10628</name>
</gene>
<dbReference type="EMBL" id="FQUX01000006">
    <property type="protein sequence ID" value="SHF64644.1"/>
    <property type="molecule type" value="Genomic_DNA"/>
</dbReference>
<accession>A0A1M5DCS0</accession>
<reference evidence="3" key="1">
    <citation type="submission" date="2016-11" db="EMBL/GenBank/DDBJ databases">
        <authorList>
            <person name="Varghese N."/>
            <person name="Submissions S."/>
        </authorList>
    </citation>
    <scope>NUCLEOTIDE SEQUENCE [LARGE SCALE GENOMIC DNA]</scope>
    <source>
        <strain evidence="3">DSM 17539</strain>
    </source>
</reference>
<dbReference type="GO" id="GO:0015628">
    <property type="term" value="P:protein secretion by the type II secretion system"/>
    <property type="evidence" value="ECO:0007669"/>
    <property type="project" value="TreeGrafter"/>
</dbReference>
<dbReference type="Proteomes" id="UP000184406">
    <property type="component" value="Unassembled WGS sequence"/>
</dbReference>
<name>A0A1M5DCS0_9FLAO</name>
<dbReference type="PANTHER" id="PTHR21180:SF32">
    <property type="entry name" value="ENDONUCLEASE_EXONUCLEASE_PHOSPHATASE FAMILY DOMAIN-CONTAINING PROTEIN 1"/>
    <property type="match status" value="1"/>
</dbReference>
<dbReference type="Gene3D" id="1.10.150.280">
    <property type="entry name" value="AF1531-like domain"/>
    <property type="match status" value="2"/>
</dbReference>
<dbReference type="OrthoDB" id="981124at2"/>
<evidence type="ECO:0000313" key="3">
    <source>
        <dbReference type="Proteomes" id="UP000184406"/>
    </source>
</evidence>
<sequence length="303" mass="34619">MNRKSFKSHFKFNKQERSGIFFLLLLIVIFQIVYFVVKSYPVTEKTNSFLEDGEYQAKIDELRSRNQKKDSITLYPFNPNFITDYKGYVLGLSTEEIDRLHAFRAKNQFVNSGEEFQKVTLISDSLLESLQPYFKFPEWTQKGSRESLVGAGASSSMKSESVPVINAIKLGKVKDLNSATAEELRSVNGIGEKLSQRIVKFRDHLGGFLVEEQLGHVYGLEPEVVAKVLKDYRILHSPAISKININQATPRDISKLVYIKYEVAARIVAFREANGGITTFDELIEIEDFPSERLDIIKLYLQL</sequence>
<keyword evidence="3" id="KW-1185">Reference proteome</keyword>
<keyword evidence="1" id="KW-1133">Transmembrane helix</keyword>
<organism evidence="2 3">
    <name type="scientific">Arenibacter palladensis</name>
    <dbReference type="NCBI Taxonomy" id="237373"/>
    <lineage>
        <taxon>Bacteria</taxon>
        <taxon>Pseudomonadati</taxon>
        <taxon>Bacteroidota</taxon>
        <taxon>Flavobacteriia</taxon>
        <taxon>Flavobacteriales</taxon>
        <taxon>Flavobacteriaceae</taxon>
        <taxon>Arenibacter</taxon>
    </lineage>
</organism>
<keyword evidence="1" id="KW-0472">Membrane</keyword>
<dbReference type="InterPro" id="IPR010994">
    <property type="entry name" value="RuvA_2-like"/>
</dbReference>
<evidence type="ECO:0000256" key="1">
    <source>
        <dbReference type="SAM" id="Phobius"/>
    </source>
</evidence>
<keyword evidence="1" id="KW-0812">Transmembrane</keyword>
<proteinExistence type="predicted"/>
<dbReference type="AlphaFoldDB" id="A0A1M5DCS0"/>
<feature type="transmembrane region" description="Helical" evidence="1">
    <location>
        <begin position="20"/>
        <end position="37"/>
    </location>
</feature>
<protein>
    <submittedName>
        <fullName evidence="2">DNA uptake protein ComE</fullName>
    </submittedName>
</protein>
<evidence type="ECO:0000313" key="2">
    <source>
        <dbReference type="EMBL" id="SHF64644.1"/>
    </source>
</evidence>
<dbReference type="InterPro" id="IPR051675">
    <property type="entry name" value="Endo/Exo/Phosphatase_dom_1"/>
</dbReference>
<dbReference type="GO" id="GO:0015627">
    <property type="term" value="C:type II protein secretion system complex"/>
    <property type="evidence" value="ECO:0007669"/>
    <property type="project" value="TreeGrafter"/>
</dbReference>
<dbReference type="SUPFAM" id="SSF47781">
    <property type="entry name" value="RuvA domain 2-like"/>
    <property type="match status" value="2"/>
</dbReference>
<dbReference type="Pfam" id="PF12836">
    <property type="entry name" value="HHH_3"/>
    <property type="match status" value="2"/>
</dbReference>